<evidence type="ECO:0000313" key="3">
    <source>
        <dbReference type="EMBL" id="QEE17975.1"/>
    </source>
</evidence>
<dbReference type="Pfam" id="PF00391">
    <property type="entry name" value="PEP-utilizers"/>
    <property type="match status" value="1"/>
</dbReference>
<feature type="domain" description="PEP-utilising enzyme mobile" evidence="1">
    <location>
        <begin position="714"/>
        <end position="785"/>
    </location>
</feature>
<feature type="domain" description="Pyruvate phosphate dikinase AMP/ATP-binding" evidence="2">
    <location>
        <begin position="57"/>
        <end position="201"/>
    </location>
</feature>
<dbReference type="AlphaFoldDB" id="A0A5B9DG03"/>
<dbReference type="OrthoDB" id="23397at2157"/>
<dbReference type="KEGG" id="psyt:DSAG12_03813"/>
<organism evidence="3 4">
    <name type="scientific">Promethearchaeum syntrophicum</name>
    <dbReference type="NCBI Taxonomy" id="2594042"/>
    <lineage>
        <taxon>Archaea</taxon>
        <taxon>Promethearchaeati</taxon>
        <taxon>Promethearchaeota</taxon>
        <taxon>Promethearchaeia</taxon>
        <taxon>Promethearchaeales</taxon>
        <taxon>Promethearchaeaceae</taxon>
        <taxon>Promethearchaeum</taxon>
    </lineage>
</organism>
<dbReference type="InterPro" id="IPR008279">
    <property type="entry name" value="PEP-util_enz_mobile_dom"/>
</dbReference>
<dbReference type="InterPro" id="IPR002192">
    <property type="entry name" value="PPDK_AMP/ATP-bd"/>
</dbReference>
<dbReference type="RefSeq" id="WP_147664851.1">
    <property type="nucleotide sequence ID" value="NZ_CP042905.2"/>
</dbReference>
<proteinExistence type="predicted"/>
<reference evidence="3 4" key="1">
    <citation type="journal article" date="2020" name="Nature">
        <title>Isolation of an archaeon at the prokaryote-eukaryote interface.</title>
        <authorList>
            <person name="Imachi H."/>
            <person name="Nobu M.K."/>
            <person name="Nakahara N."/>
            <person name="Morono Y."/>
            <person name="Ogawara M."/>
            <person name="Takaki Y."/>
            <person name="Takano Y."/>
            <person name="Uematsu K."/>
            <person name="Ikuta T."/>
            <person name="Ito M."/>
            <person name="Matsui Y."/>
            <person name="Miyazaki M."/>
            <person name="Murata K."/>
            <person name="Saito Y."/>
            <person name="Sakai S."/>
            <person name="Song C."/>
            <person name="Tasumi E."/>
            <person name="Yamanaka Y."/>
            <person name="Yamaguchi T."/>
            <person name="Kamagata Y."/>
            <person name="Tamaki H."/>
            <person name="Takai K."/>
        </authorList>
    </citation>
    <scope>NUCLEOTIDE SEQUENCE [LARGE SCALE GENOMIC DNA]</scope>
    <source>
        <strain evidence="3 4">MK-D1</strain>
    </source>
</reference>
<dbReference type="SUPFAM" id="SSF52009">
    <property type="entry name" value="Phosphohistidine domain"/>
    <property type="match status" value="1"/>
</dbReference>
<dbReference type="GeneID" id="80330692"/>
<dbReference type="GO" id="GO:0008986">
    <property type="term" value="F:pyruvate, water dikinase activity"/>
    <property type="evidence" value="ECO:0007669"/>
    <property type="project" value="UniProtKB-EC"/>
</dbReference>
<dbReference type="Gene3D" id="3.30.1490.20">
    <property type="entry name" value="ATP-grasp fold, A domain"/>
    <property type="match status" value="1"/>
</dbReference>
<dbReference type="PANTHER" id="PTHR43615">
    <property type="entry name" value="PHOSPHOENOLPYRUVATE SYNTHASE-RELATED"/>
    <property type="match status" value="1"/>
</dbReference>
<keyword evidence="4" id="KW-1185">Reference proteome</keyword>
<evidence type="ECO:0000313" key="4">
    <source>
        <dbReference type="Proteomes" id="UP000321408"/>
    </source>
</evidence>
<accession>A0A5B9DG03</accession>
<dbReference type="EMBL" id="CP042905">
    <property type="protein sequence ID" value="QEE17975.1"/>
    <property type="molecule type" value="Genomic_DNA"/>
</dbReference>
<sequence length="793" mass="89688">MTASNHIYVRNFRDLDEEEKKNAGGKGSALAILYQAGFNVPDGFVILPNAFNGNDVKSEAWEQINLELQHIRKGDLSIAFAVRSSALSEDSANASFAGQFETVLNVDTDNDIQKAIHLVYQSRLSERVNAYSKEKGINPNQEMAIVIQKMVSSEISGILFTSDPVTGDRSLMVGNYTHGLGEKLVSGEVNPETFTMQRPKMIYKGPSEFKKFSKKLFKNSVKIELFLGFPQDIEWAIADGKLFVLQSRPITTLRPDVPETGEWNDTLTGSFIWTSNNAGEAAEDVVVPFTWSYFQKTFNEISEIIPGFHSMGNICGRIYFNVSFMLTLYNVLGKNPEETVEEIAEILGRVPEGITMPILPYPKMAIMKFIMKNSKPLQKKKKEATKNLEKNKEKFPIISKSYLKQIPKITSNQELISFWNNNIKPMMYEMRYTMLGPAARSAFYTSKLRAELTKIMGEEDATILISNLSNENELLESLGPVVGIYRLIKGELSESEYLDRYGHRSSHEGDFSLPRPIEDPNWVNKQIDEYKKSNIDIESLIQRQKEKNEEVVERFKINFPKKAKKLLKKIETASIYARQREFIRSESSRFDYTIRKFMLQVGKITGLGNDVFFLTIDEFLDVLSGENTSIQYIPARKETYEKYKQMHPYPVYISGRFNPEEWYSDPNRRFDYFDSNSKEIIEFDKNTISGFSGSAGKTEGIVRILKNSEEGDKLQEGEILVATSTNIGWTLLFPRAKAIITDIGAPLSHAAIVARELGIPAVVGTNNATMVLKTGDKVLVDGTQGIVKVLEKA</sequence>
<dbReference type="SUPFAM" id="SSF56059">
    <property type="entry name" value="Glutathione synthetase ATP-binding domain-like"/>
    <property type="match status" value="1"/>
</dbReference>
<dbReference type="GO" id="GO:0005524">
    <property type="term" value="F:ATP binding"/>
    <property type="evidence" value="ECO:0007669"/>
    <property type="project" value="InterPro"/>
</dbReference>
<dbReference type="Gene3D" id="3.30.470.20">
    <property type="entry name" value="ATP-grasp fold, B domain"/>
    <property type="match status" value="2"/>
</dbReference>
<dbReference type="Pfam" id="PF01326">
    <property type="entry name" value="PPDK_N"/>
    <property type="match status" value="2"/>
</dbReference>
<protein>
    <submittedName>
        <fullName evidence="3">PEP/pyruvate-binding domain-containing protein</fullName>
    </submittedName>
</protein>
<feature type="domain" description="Pyruvate phosphate dikinase AMP/ATP-binding" evidence="2">
    <location>
        <begin position="214"/>
        <end position="255"/>
    </location>
</feature>
<dbReference type="Gene3D" id="3.50.30.10">
    <property type="entry name" value="Phosphohistidine domain"/>
    <property type="match status" value="1"/>
</dbReference>
<dbReference type="InterPro" id="IPR013815">
    <property type="entry name" value="ATP_grasp_subdomain_1"/>
</dbReference>
<dbReference type="PANTHER" id="PTHR43615:SF1">
    <property type="entry name" value="PPDK_N DOMAIN-CONTAINING PROTEIN"/>
    <property type="match status" value="1"/>
</dbReference>
<reference evidence="3 4" key="2">
    <citation type="journal article" date="2024" name="Int. J. Syst. Evol. Microbiol.">
        <title>Promethearchaeum syntrophicum gen. nov., sp. nov., an anaerobic, obligately syntrophic archaeon, the first isolate of the lineage 'Asgard' archaea, and proposal of the new archaeal phylum Promethearchaeota phyl. nov. and kingdom Promethearchaeati regn. nov.</title>
        <authorList>
            <person name="Imachi H."/>
            <person name="Nobu M.K."/>
            <person name="Kato S."/>
            <person name="Takaki Y."/>
            <person name="Miyazaki M."/>
            <person name="Miyata M."/>
            <person name="Ogawara M."/>
            <person name="Saito Y."/>
            <person name="Sakai S."/>
            <person name="Tahara Y.O."/>
            <person name="Takano Y."/>
            <person name="Tasumi E."/>
            <person name="Uematsu K."/>
            <person name="Yoshimura T."/>
            <person name="Itoh T."/>
            <person name="Ohkuma M."/>
            <person name="Takai K."/>
        </authorList>
    </citation>
    <scope>NUCLEOTIDE SEQUENCE [LARGE SCALE GENOMIC DNA]</scope>
    <source>
        <strain evidence="3 4">MK-D1</strain>
    </source>
</reference>
<evidence type="ECO:0000259" key="1">
    <source>
        <dbReference type="Pfam" id="PF00391"/>
    </source>
</evidence>
<name>A0A5B9DG03_9ARCH</name>
<dbReference type="InterPro" id="IPR036637">
    <property type="entry name" value="Phosphohistidine_dom_sf"/>
</dbReference>
<evidence type="ECO:0000259" key="2">
    <source>
        <dbReference type="Pfam" id="PF01326"/>
    </source>
</evidence>
<dbReference type="Proteomes" id="UP000321408">
    <property type="component" value="Chromosome"/>
</dbReference>
<gene>
    <name evidence="3" type="ORF">DSAG12_03813</name>
</gene>
<dbReference type="InterPro" id="IPR051549">
    <property type="entry name" value="PEP_Utilizing_Enz"/>
</dbReference>